<dbReference type="EMBL" id="LSRX01002884">
    <property type="protein sequence ID" value="OLP75029.1"/>
    <property type="molecule type" value="Genomic_DNA"/>
</dbReference>
<feature type="compositionally biased region" description="Basic residues" evidence="1">
    <location>
        <begin position="1"/>
        <end position="10"/>
    </location>
</feature>
<protein>
    <submittedName>
        <fullName evidence="2">Uncharacterized protein</fullName>
    </submittedName>
</protein>
<gene>
    <name evidence="2" type="ORF">AK812_SmicGene45253</name>
</gene>
<evidence type="ECO:0000256" key="1">
    <source>
        <dbReference type="SAM" id="MobiDB-lite"/>
    </source>
</evidence>
<evidence type="ECO:0000313" key="2">
    <source>
        <dbReference type="EMBL" id="OLP75029.1"/>
    </source>
</evidence>
<feature type="compositionally biased region" description="Basic and acidic residues" evidence="1">
    <location>
        <begin position="79"/>
        <end position="92"/>
    </location>
</feature>
<accession>A0A1Q9BWH5</accession>
<reference evidence="2 3" key="1">
    <citation type="submission" date="2016-02" db="EMBL/GenBank/DDBJ databases">
        <title>Genome analysis of coral dinoflagellate symbionts highlights evolutionary adaptations to a symbiotic lifestyle.</title>
        <authorList>
            <person name="Aranda M."/>
            <person name="Li Y."/>
            <person name="Liew Y.J."/>
            <person name="Baumgarten S."/>
            <person name="Simakov O."/>
            <person name="Wilson M."/>
            <person name="Piel J."/>
            <person name="Ashoor H."/>
            <person name="Bougouffa S."/>
            <person name="Bajic V.B."/>
            <person name="Ryu T."/>
            <person name="Ravasi T."/>
            <person name="Bayer T."/>
            <person name="Micklem G."/>
            <person name="Kim H."/>
            <person name="Bhak J."/>
            <person name="Lajeunesse T.C."/>
            <person name="Voolstra C.R."/>
        </authorList>
    </citation>
    <scope>NUCLEOTIDE SEQUENCE [LARGE SCALE GENOMIC DNA]</scope>
    <source>
        <strain evidence="2 3">CCMP2467</strain>
    </source>
</reference>
<feature type="compositionally biased region" description="Basic and acidic residues" evidence="1">
    <location>
        <begin position="131"/>
        <end position="140"/>
    </location>
</feature>
<dbReference type="Proteomes" id="UP000186817">
    <property type="component" value="Unassembled WGS sequence"/>
</dbReference>
<keyword evidence="3" id="KW-1185">Reference proteome</keyword>
<name>A0A1Q9BWH5_SYMMI</name>
<dbReference type="AlphaFoldDB" id="A0A1Q9BWH5"/>
<sequence>MGRGKGKGKQKSQCSAEEVQHARAVNQWRDEFSRPKKSPGSISRSKARSEAYHAAMSAPVSADMIAEPKVRPPPPPPPRRGEGIRLVPRDEILSQSPSQPGTSSKASAYQPRETTAQTGGEVLPPAKSSPKKRDQGEQRRSNQKAQKRGEFLPQAEQPEAEVHSQRLLPQDAMELDTSSSTEEEATSHRAAPALEEHKPRASANHEGNLAAKQIVCLHGRVTCLGVPRDILRSIPPQLGSEWGGGPHGGPSGVLLNYIARGSDKLAFESDGLVLKLSEGTQREELVFSGKLPSVTATTYWIEKIQVHLHKEDGTVWHNYTLFLSCQEKAVRASDLMSSRGETWAFRFLAYVGCLLTWLTARGLSLKDTGALIGGVMAEPIALTMVFNLPSLVLSALSGTVVPGVGFPSRGQERHGYSLPAMLETVAETQVWKEHWDALPPAVQDELKRQGVDPRAQKEEAPQAHRWHKDDNSLTIDWSRSDATRRVWHWLLPVWERVRLQRISLYDGRQALGDGIDVTARKQYPWDSLWLRGLVPREEDRVLVIIERPVPSTVAAAEQQAVNNFAIQCTVCQLYLEQCNPQVHPTHDMSNKGEDYG</sequence>
<organism evidence="2 3">
    <name type="scientific">Symbiodinium microadriaticum</name>
    <name type="common">Dinoflagellate</name>
    <name type="synonym">Zooxanthella microadriatica</name>
    <dbReference type="NCBI Taxonomy" id="2951"/>
    <lineage>
        <taxon>Eukaryota</taxon>
        <taxon>Sar</taxon>
        <taxon>Alveolata</taxon>
        <taxon>Dinophyceae</taxon>
        <taxon>Suessiales</taxon>
        <taxon>Symbiodiniaceae</taxon>
        <taxon>Symbiodinium</taxon>
    </lineage>
</organism>
<proteinExistence type="predicted"/>
<dbReference type="OrthoDB" id="10600492at2759"/>
<comment type="caution">
    <text evidence="2">The sequence shown here is derived from an EMBL/GenBank/DDBJ whole genome shotgun (WGS) entry which is preliminary data.</text>
</comment>
<evidence type="ECO:0000313" key="3">
    <source>
        <dbReference type="Proteomes" id="UP000186817"/>
    </source>
</evidence>
<feature type="region of interest" description="Disordered" evidence="1">
    <location>
        <begin position="1"/>
        <end position="205"/>
    </location>
</feature>
<feature type="compositionally biased region" description="Polar residues" evidence="1">
    <location>
        <begin position="93"/>
        <end position="118"/>
    </location>
</feature>